<keyword evidence="1" id="KW-0812">Transmembrane</keyword>
<keyword evidence="1" id="KW-1133">Transmembrane helix</keyword>
<dbReference type="AlphaFoldDB" id="A0A2T8I3X8"/>
<sequence>MRIKFLFNSKFPIQISLRISITSKRNHGKLYFSKRIIITTIMITSHTMMITPKTVLIACISINVGIIIIILLILLTFR</sequence>
<reference evidence="2" key="1">
    <citation type="submission" date="2018-04" db="EMBL/GenBank/DDBJ databases">
        <title>WGS assembly of Panicum hallii.</title>
        <authorList>
            <person name="Lovell J."/>
            <person name="Jenkins J."/>
            <person name="Lowry D."/>
            <person name="Mamidi S."/>
            <person name="Sreedasyam A."/>
            <person name="Weng X."/>
            <person name="Barry K."/>
            <person name="Bonette J."/>
            <person name="Campitelli B."/>
            <person name="Daum C."/>
            <person name="Gordon S."/>
            <person name="Gould B."/>
            <person name="Lipzen A."/>
            <person name="Macqueen A."/>
            <person name="Palacio-Mejia J."/>
            <person name="Plott C."/>
            <person name="Shakirov E."/>
            <person name="Shu S."/>
            <person name="Yoshinaga Y."/>
            <person name="Zane M."/>
            <person name="Rokhsar D."/>
            <person name="Grimwood J."/>
            <person name="Schmutz J."/>
            <person name="Juenger T."/>
        </authorList>
    </citation>
    <scope>NUCLEOTIDE SEQUENCE [LARGE SCALE GENOMIC DNA]</scope>
    <source>
        <strain evidence="2">FIL2</strain>
    </source>
</reference>
<proteinExistence type="predicted"/>
<evidence type="ECO:0000313" key="2">
    <source>
        <dbReference type="EMBL" id="PVH32352.1"/>
    </source>
</evidence>
<protein>
    <submittedName>
        <fullName evidence="2">Uncharacterized protein</fullName>
    </submittedName>
</protein>
<keyword evidence="1" id="KW-0472">Membrane</keyword>
<accession>A0A2T8I3X8</accession>
<feature type="transmembrane region" description="Helical" evidence="1">
    <location>
        <begin position="32"/>
        <end position="49"/>
    </location>
</feature>
<feature type="transmembrane region" description="Helical" evidence="1">
    <location>
        <begin position="55"/>
        <end position="77"/>
    </location>
</feature>
<organism evidence="2">
    <name type="scientific">Panicum hallii</name>
    <dbReference type="NCBI Taxonomy" id="206008"/>
    <lineage>
        <taxon>Eukaryota</taxon>
        <taxon>Viridiplantae</taxon>
        <taxon>Streptophyta</taxon>
        <taxon>Embryophyta</taxon>
        <taxon>Tracheophyta</taxon>
        <taxon>Spermatophyta</taxon>
        <taxon>Magnoliopsida</taxon>
        <taxon>Liliopsida</taxon>
        <taxon>Poales</taxon>
        <taxon>Poaceae</taxon>
        <taxon>PACMAD clade</taxon>
        <taxon>Panicoideae</taxon>
        <taxon>Panicodae</taxon>
        <taxon>Paniceae</taxon>
        <taxon>Panicinae</taxon>
        <taxon>Panicum</taxon>
        <taxon>Panicum sect. Panicum</taxon>
    </lineage>
</organism>
<gene>
    <name evidence="2" type="ORF">PAHAL_9G379500</name>
</gene>
<dbReference type="Gramene" id="PVH32352">
    <property type="protein sequence ID" value="PVH32352"/>
    <property type="gene ID" value="PAHAL_9G379500"/>
</dbReference>
<name>A0A2T8I3X8_9POAL</name>
<dbReference type="EMBL" id="CM008054">
    <property type="protein sequence ID" value="PVH32352.1"/>
    <property type="molecule type" value="Genomic_DNA"/>
</dbReference>
<evidence type="ECO:0000256" key="1">
    <source>
        <dbReference type="SAM" id="Phobius"/>
    </source>
</evidence>
<dbReference type="Proteomes" id="UP000243499">
    <property type="component" value="Chromosome 9"/>
</dbReference>